<reference evidence="1" key="1">
    <citation type="submission" date="2020-05" db="EMBL/GenBank/DDBJ databases">
        <title>Phylogenomic resolution of chytrid fungi.</title>
        <authorList>
            <person name="Stajich J.E."/>
            <person name="Amses K."/>
            <person name="Simmons R."/>
            <person name="Seto K."/>
            <person name="Myers J."/>
            <person name="Bonds A."/>
            <person name="Quandt C.A."/>
            <person name="Barry K."/>
            <person name="Liu P."/>
            <person name="Grigoriev I."/>
            <person name="Longcore J.E."/>
            <person name="James T.Y."/>
        </authorList>
    </citation>
    <scope>NUCLEOTIDE SEQUENCE</scope>
    <source>
        <strain evidence="1">JEL0513</strain>
    </source>
</reference>
<comment type="caution">
    <text evidence="1">The sequence shown here is derived from an EMBL/GenBank/DDBJ whole genome shotgun (WGS) entry which is preliminary data.</text>
</comment>
<gene>
    <name evidence="1" type="ORF">HK100_010803</name>
</gene>
<dbReference type="Proteomes" id="UP001211907">
    <property type="component" value="Unassembled WGS sequence"/>
</dbReference>
<evidence type="ECO:0000313" key="2">
    <source>
        <dbReference type="Proteomes" id="UP001211907"/>
    </source>
</evidence>
<name>A0AAD5TAG7_9FUNG</name>
<evidence type="ECO:0000313" key="1">
    <source>
        <dbReference type="EMBL" id="KAJ3140060.1"/>
    </source>
</evidence>
<dbReference type="EMBL" id="JADGJH010000061">
    <property type="protein sequence ID" value="KAJ3140060.1"/>
    <property type="molecule type" value="Genomic_DNA"/>
</dbReference>
<proteinExistence type="predicted"/>
<organism evidence="1 2">
    <name type="scientific">Physocladia obscura</name>
    <dbReference type="NCBI Taxonomy" id="109957"/>
    <lineage>
        <taxon>Eukaryota</taxon>
        <taxon>Fungi</taxon>
        <taxon>Fungi incertae sedis</taxon>
        <taxon>Chytridiomycota</taxon>
        <taxon>Chytridiomycota incertae sedis</taxon>
        <taxon>Chytridiomycetes</taxon>
        <taxon>Chytridiales</taxon>
        <taxon>Chytriomycetaceae</taxon>
        <taxon>Physocladia</taxon>
    </lineage>
</organism>
<protein>
    <submittedName>
        <fullName evidence="1">Uncharacterized protein</fullName>
    </submittedName>
</protein>
<dbReference type="AlphaFoldDB" id="A0AAD5TAG7"/>
<sequence>MILTEKAGELVKELLEDVELNVVEDKVVLVAVIDARDLEDIVVEAIIVDVLLAKVNDNLALISVDNVVKNILFDIDRVDLLILLAIVSGTTKFATFGSLIVEALILLEIFEVVGVEELKNIFEVAAVETLDDVCKKVGFVNINNSLVDNTEVLDAVRIGTLLVQEVFVNDKLPMLEELENELLLDGVFGTTMLAAFESLLETFKFFKDVEEVNGFVNFTVAKVVAKLMDDADVRDCCSLFLSTVKLVDKVLIVAELVVELFANTVESIPVHVVVFVDNKMTMLEELKNELLLEAVFETAILAVFEISFLTEETFKFFKDVEEVHCFVRLDAFEVTAILVDNVAVRDGDERLLPTVMLVDKVILKAKLVSKLLFDTVELKLVLIQEVFVDGTLIMFTERVNEILLEVVFGTAMLTAFESLPVEELILLKIVDVVAVEKLDDCKKSYIR</sequence>
<keyword evidence="2" id="KW-1185">Reference proteome</keyword>
<accession>A0AAD5TAG7</accession>